<feature type="binding site" evidence="7">
    <location>
        <position position="44"/>
    </location>
    <ligand>
        <name>ATP</name>
        <dbReference type="ChEBI" id="CHEBI:30616"/>
    </ligand>
</feature>
<evidence type="ECO:0000256" key="9">
    <source>
        <dbReference type="SAM" id="Phobius"/>
    </source>
</evidence>
<evidence type="ECO:0000256" key="4">
    <source>
        <dbReference type="ARBA" id="ARBA00022741"/>
    </source>
</evidence>
<organism evidence="11">
    <name type="scientific">Streptomyces sp. NBC_00049</name>
    <dbReference type="NCBI Taxonomy" id="2903617"/>
    <lineage>
        <taxon>Bacteria</taxon>
        <taxon>Bacillati</taxon>
        <taxon>Actinomycetota</taxon>
        <taxon>Actinomycetes</taxon>
        <taxon>Kitasatosporales</taxon>
        <taxon>Streptomycetaceae</taxon>
        <taxon>Streptomyces</taxon>
    </lineage>
</organism>
<evidence type="ECO:0000256" key="1">
    <source>
        <dbReference type="ARBA" id="ARBA00012513"/>
    </source>
</evidence>
<reference evidence="11" key="1">
    <citation type="submission" date="2022-10" db="EMBL/GenBank/DDBJ databases">
        <title>The complete genomes of actinobacterial strains from the NBC collection.</title>
        <authorList>
            <person name="Joergensen T.S."/>
            <person name="Alvarez Arevalo M."/>
            <person name="Sterndorff E.B."/>
            <person name="Faurdal D."/>
            <person name="Vuksanovic O."/>
            <person name="Mourched A.-S."/>
            <person name="Charusanti P."/>
            <person name="Shaw S."/>
            <person name="Blin K."/>
            <person name="Weber T."/>
        </authorList>
    </citation>
    <scope>NUCLEOTIDE SEQUENCE</scope>
    <source>
        <strain evidence="11">NBC_00049</strain>
    </source>
</reference>
<dbReference type="PROSITE" id="PS50011">
    <property type="entry name" value="PROTEIN_KINASE_DOM"/>
    <property type="match status" value="1"/>
</dbReference>
<dbReference type="InterPro" id="IPR011009">
    <property type="entry name" value="Kinase-like_dom_sf"/>
</dbReference>
<keyword evidence="9" id="KW-0812">Transmembrane</keyword>
<dbReference type="InterPro" id="IPR017441">
    <property type="entry name" value="Protein_kinase_ATP_BS"/>
</dbReference>
<keyword evidence="9" id="KW-0472">Membrane</keyword>
<sequence length="570" mass="58499">MSEESNSDRVISGRYRLLEPIGRGGMGIVWRARDEVLARDVAVKEVRAPAGLDPAELQRMYRRLEREAWAAARVSHRGVVTVYDVASEGGRPWIVMELIRGLSLAEVLEAEGPMSPQRAAHLGEQVLAALRSAHDSGVLHRDVKPGNVLLANDGRVVLSDFGIASLEGSSAITMTGEVVGSPEFLAPERALGREPGPGSDLWSLGVMLYAAVEGVSPFRQDTPLDTLRAVVDEELPPPRRAGALEPVLEGLLRKDPAERLPAAEAARMLRIVGAGGAVRAAGGPVSGPDAATATARLRQDPGGDGTPGRAGPTPGPVAPPPPVSPYGEPAPPLPAPGPSGPGPRPSRAGLVLATGIVVLLAALAVLGWLLLKDRKDAAGGGGAGPTGAATTAGAVTPTASAAPSAPGSAAPSATPGQHVSVYVDAVRASYNGSCPPPAERAPAFTATVEVERTPVVLEYRWATRGGRTSGPGWQSVTYEEGGPRSRRLEHTELTHAPGGVFEGAVRLEVRAPEEIATQWVAISVTCREEPSPSGSPSPGATASPSPTASPTASPAGSPEADQAALVNAGR</sequence>
<keyword evidence="2 11" id="KW-0723">Serine/threonine-protein kinase</keyword>
<accession>A0AAU2JLE6</accession>
<feature type="region of interest" description="Disordered" evidence="8">
    <location>
        <begin position="279"/>
        <end position="344"/>
    </location>
</feature>
<dbReference type="SUPFAM" id="SSF56112">
    <property type="entry name" value="Protein kinase-like (PK-like)"/>
    <property type="match status" value="1"/>
</dbReference>
<dbReference type="EC" id="2.7.11.1" evidence="1"/>
<keyword evidence="5 11" id="KW-0418">Kinase</keyword>
<evidence type="ECO:0000256" key="7">
    <source>
        <dbReference type="PROSITE-ProRule" id="PRU10141"/>
    </source>
</evidence>
<dbReference type="CDD" id="cd14014">
    <property type="entry name" value="STKc_PknB_like"/>
    <property type="match status" value="1"/>
</dbReference>
<evidence type="ECO:0000313" key="11">
    <source>
        <dbReference type="EMBL" id="WTU73068.1"/>
    </source>
</evidence>
<evidence type="ECO:0000256" key="2">
    <source>
        <dbReference type="ARBA" id="ARBA00022527"/>
    </source>
</evidence>
<feature type="transmembrane region" description="Helical" evidence="9">
    <location>
        <begin position="348"/>
        <end position="371"/>
    </location>
</feature>
<dbReference type="PROSITE" id="PS00107">
    <property type="entry name" value="PROTEIN_KINASE_ATP"/>
    <property type="match status" value="1"/>
</dbReference>
<feature type="compositionally biased region" description="Low complexity" evidence="8">
    <location>
        <begin position="531"/>
        <end position="560"/>
    </location>
</feature>
<evidence type="ECO:0000256" key="3">
    <source>
        <dbReference type="ARBA" id="ARBA00022679"/>
    </source>
</evidence>
<proteinExistence type="predicted"/>
<feature type="domain" description="Protein kinase" evidence="10">
    <location>
        <begin position="15"/>
        <end position="271"/>
    </location>
</feature>
<keyword evidence="9" id="KW-1133">Transmembrane helix</keyword>
<keyword evidence="6 7" id="KW-0067">ATP-binding</keyword>
<dbReference type="AlphaFoldDB" id="A0AAU2JLE6"/>
<dbReference type="GO" id="GO:0004674">
    <property type="term" value="F:protein serine/threonine kinase activity"/>
    <property type="evidence" value="ECO:0007669"/>
    <property type="project" value="UniProtKB-KW"/>
</dbReference>
<evidence type="ECO:0000259" key="10">
    <source>
        <dbReference type="PROSITE" id="PS50011"/>
    </source>
</evidence>
<evidence type="ECO:0000256" key="8">
    <source>
        <dbReference type="SAM" id="MobiDB-lite"/>
    </source>
</evidence>
<feature type="compositionally biased region" description="Pro residues" evidence="8">
    <location>
        <begin position="313"/>
        <end position="344"/>
    </location>
</feature>
<dbReference type="SMART" id="SM00220">
    <property type="entry name" value="S_TKc"/>
    <property type="match status" value="1"/>
</dbReference>
<gene>
    <name evidence="11" type="ORF">OG327_06760</name>
</gene>
<dbReference type="PROSITE" id="PS00108">
    <property type="entry name" value="PROTEIN_KINASE_ST"/>
    <property type="match status" value="1"/>
</dbReference>
<keyword evidence="4 7" id="KW-0547">Nucleotide-binding</keyword>
<feature type="region of interest" description="Disordered" evidence="8">
    <location>
        <begin position="526"/>
        <end position="570"/>
    </location>
</feature>
<dbReference type="PANTHER" id="PTHR43289">
    <property type="entry name" value="MITOGEN-ACTIVATED PROTEIN KINASE KINASE KINASE 20-RELATED"/>
    <property type="match status" value="1"/>
</dbReference>
<protein>
    <recommendedName>
        <fullName evidence="1">non-specific serine/threonine protein kinase</fullName>
        <ecNumber evidence="1">2.7.11.1</ecNumber>
    </recommendedName>
</protein>
<dbReference type="Gene3D" id="3.30.200.20">
    <property type="entry name" value="Phosphorylase Kinase, domain 1"/>
    <property type="match status" value="1"/>
</dbReference>
<dbReference type="InterPro" id="IPR000719">
    <property type="entry name" value="Prot_kinase_dom"/>
</dbReference>
<dbReference type="EMBL" id="CP108264">
    <property type="protein sequence ID" value="WTU73068.1"/>
    <property type="molecule type" value="Genomic_DNA"/>
</dbReference>
<dbReference type="PANTHER" id="PTHR43289:SF6">
    <property type="entry name" value="SERINE_THREONINE-PROTEIN KINASE NEKL-3"/>
    <property type="match status" value="1"/>
</dbReference>
<dbReference type="Gene3D" id="1.10.510.10">
    <property type="entry name" value="Transferase(Phosphotransferase) domain 1"/>
    <property type="match status" value="1"/>
</dbReference>
<evidence type="ECO:0000256" key="6">
    <source>
        <dbReference type="ARBA" id="ARBA00022840"/>
    </source>
</evidence>
<dbReference type="GO" id="GO:0005524">
    <property type="term" value="F:ATP binding"/>
    <property type="evidence" value="ECO:0007669"/>
    <property type="project" value="UniProtKB-UniRule"/>
</dbReference>
<dbReference type="InterPro" id="IPR008271">
    <property type="entry name" value="Ser/Thr_kinase_AS"/>
</dbReference>
<dbReference type="Pfam" id="PF00069">
    <property type="entry name" value="Pkinase"/>
    <property type="match status" value="1"/>
</dbReference>
<name>A0AAU2JLE6_9ACTN</name>
<keyword evidence="3" id="KW-0808">Transferase</keyword>
<evidence type="ECO:0000256" key="5">
    <source>
        <dbReference type="ARBA" id="ARBA00022777"/>
    </source>
</evidence>